<accession>A0A0F9FYV8</accession>
<evidence type="ECO:0000256" key="1">
    <source>
        <dbReference type="SAM" id="Phobius"/>
    </source>
</evidence>
<dbReference type="PROSITE" id="PS51257">
    <property type="entry name" value="PROKAR_LIPOPROTEIN"/>
    <property type="match status" value="1"/>
</dbReference>
<name>A0A0F9FYV8_9ZZZZ</name>
<dbReference type="EMBL" id="LAZR01028452">
    <property type="protein sequence ID" value="KKL62560.1"/>
    <property type="molecule type" value="Genomic_DNA"/>
</dbReference>
<comment type="caution">
    <text evidence="2">The sequence shown here is derived from an EMBL/GenBank/DDBJ whole genome shotgun (WGS) entry which is preliminary data.</text>
</comment>
<reference evidence="2" key="1">
    <citation type="journal article" date="2015" name="Nature">
        <title>Complex archaea that bridge the gap between prokaryotes and eukaryotes.</title>
        <authorList>
            <person name="Spang A."/>
            <person name="Saw J.H."/>
            <person name="Jorgensen S.L."/>
            <person name="Zaremba-Niedzwiedzka K."/>
            <person name="Martijn J."/>
            <person name="Lind A.E."/>
            <person name="van Eijk R."/>
            <person name="Schleper C."/>
            <person name="Guy L."/>
            <person name="Ettema T.J."/>
        </authorList>
    </citation>
    <scope>NUCLEOTIDE SEQUENCE</scope>
</reference>
<dbReference type="AlphaFoldDB" id="A0A0F9FYV8"/>
<keyword evidence="1" id="KW-0472">Membrane</keyword>
<sequence>MSIKKKDRWLWIAIGIFVILAIISIIAGCGDLMQAGGHVLNAGGETLVFVGEHLTETGQ</sequence>
<keyword evidence="1" id="KW-1133">Transmembrane helix</keyword>
<keyword evidence="1" id="KW-0812">Transmembrane</keyword>
<organism evidence="2">
    <name type="scientific">marine sediment metagenome</name>
    <dbReference type="NCBI Taxonomy" id="412755"/>
    <lineage>
        <taxon>unclassified sequences</taxon>
        <taxon>metagenomes</taxon>
        <taxon>ecological metagenomes</taxon>
    </lineage>
</organism>
<protein>
    <submittedName>
        <fullName evidence="2">Uncharacterized protein</fullName>
    </submittedName>
</protein>
<evidence type="ECO:0000313" key="2">
    <source>
        <dbReference type="EMBL" id="KKL62560.1"/>
    </source>
</evidence>
<proteinExistence type="predicted"/>
<feature type="transmembrane region" description="Helical" evidence="1">
    <location>
        <begin position="9"/>
        <end position="27"/>
    </location>
</feature>
<gene>
    <name evidence="2" type="ORF">LCGC14_2183970</name>
</gene>